<evidence type="ECO:0000256" key="7">
    <source>
        <dbReference type="PIRSR" id="PIRSR600821-52"/>
    </source>
</evidence>
<proteinExistence type="inferred from homology"/>
<dbReference type="Proteomes" id="UP001231316">
    <property type="component" value="Chromosome"/>
</dbReference>
<dbReference type="GO" id="GO:0030632">
    <property type="term" value="P:D-alanine biosynthetic process"/>
    <property type="evidence" value="ECO:0007669"/>
    <property type="project" value="UniProtKB-UniRule"/>
</dbReference>
<dbReference type="UniPathway" id="UPA00042">
    <property type="reaction ID" value="UER00497"/>
</dbReference>
<dbReference type="SUPFAM" id="SSF50621">
    <property type="entry name" value="Alanine racemase C-terminal domain-like"/>
    <property type="match status" value="1"/>
</dbReference>
<dbReference type="AlphaFoldDB" id="A0A089QE56"/>
<dbReference type="PROSITE" id="PS00395">
    <property type="entry name" value="ALANINE_RACEMASE"/>
    <property type="match status" value="1"/>
</dbReference>
<comment type="similarity">
    <text evidence="5">Belongs to the alanine racemase family.</text>
</comment>
<evidence type="ECO:0000256" key="3">
    <source>
        <dbReference type="ARBA" id="ARBA00022898"/>
    </source>
</evidence>
<dbReference type="GO" id="GO:0009252">
    <property type="term" value="P:peptidoglycan biosynthetic process"/>
    <property type="evidence" value="ECO:0007669"/>
    <property type="project" value="TreeGrafter"/>
</dbReference>
<dbReference type="NCBIfam" id="TIGR00492">
    <property type="entry name" value="alr"/>
    <property type="match status" value="1"/>
</dbReference>
<dbReference type="SMART" id="SM01005">
    <property type="entry name" value="Ala_racemase_C"/>
    <property type="match status" value="1"/>
</dbReference>
<dbReference type="FunFam" id="3.20.20.10:FF:000002">
    <property type="entry name" value="Alanine racemase"/>
    <property type="match status" value="1"/>
</dbReference>
<dbReference type="InterPro" id="IPR020622">
    <property type="entry name" value="Ala_racemase_pyridoxalP-BS"/>
</dbReference>
<dbReference type="Pfam" id="PF01168">
    <property type="entry name" value="Ala_racemase_N"/>
    <property type="match status" value="1"/>
</dbReference>
<evidence type="ECO:0000256" key="2">
    <source>
        <dbReference type="ARBA" id="ARBA00001933"/>
    </source>
</evidence>
<keyword evidence="4 5" id="KW-0413">Isomerase</keyword>
<comment type="cofactor">
    <cofactor evidence="2 5 6">
        <name>pyridoxal 5'-phosphate</name>
        <dbReference type="ChEBI" id="CHEBI:597326"/>
    </cofactor>
</comment>
<feature type="domain" description="Alanine racemase C-terminal" evidence="8">
    <location>
        <begin position="246"/>
        <end position="371"/>
    </location>
</feature>
<comment type="pathway">
    <text evidence="5">Amino-acid biosynthesis; D-alanine biosynthesis; D-alanine from L-alanine: step 1/1.</text>
</comment>
<accession>A0A089QE56</accession>
<dbReference type="InterPro" id="IPR011079">
    <property type="entry name" value="Ala_racemase_C"/>
</dbReference>
<dbReference type="PANTHER" id="PTHR30511:SF0">
    <property type="entry name" value="ALANINE RACEMASE, CATABOLIC-RELATED"/>
    <property type="match status" value="1"/>
</dbReference>
<comment type="catalytic activity">
    <reaction evidence="1 5">
        <text>L-alanine = D-alanine</text>
        <dbReference type="Rhea" id="RHEA:20249"/>
        <dbReference type="ChEBI" id="CHEBI:57416"/>
        <dbReference type="ChEBI" id="CHEBI:57972"/>
        <dbReference type="EC" id="5.1.1.1"/>
    </reaction>
</comment>
<dbReference type="GO" id="GO:0008784">
    <property type="term" value="F:alanine racemase activity"/>
    <property type="evidence" value="ECO:0007669"/>
    <property type="project" value="UniProtKB-UniRule"/>
</dbReference>
<feature type="active site" description="Proton acceptor; specific for L-alanine" evidence="5">
    <location>
        <position position="267"/>
    </location>
</feature>
<dbReference type="PRINTS" id="PR00992">
    <property type="entry name" value="ALARACEMASE"/>
</dbReference>
<feature type="active site" description="Proton acceptor; specific for D-alanine" evidence="5">
    <location>
        <position position="40"/>
    </location>
</feature>
<dbReference type="Gene3D" id="3.20.20.10">
    <property type="entry name" value="Alanine racemase"/>
    <property type="match status" value="1"/>
</dbReference>
<dbReference type="InterPro" id="IPR029066">
    <property type="entry name" value="PLP-binding_barrel"/>
</dbReference>
<gene>
    <name evidence="9" type="primary">alr</name>
    <name evidence="9" type="ORF">LSJ_0343</name>
    <name evidence="10" type="ORF">QFE45_01785</name>
</gene>
<evidence type="ECO:0000256" key="5">
    <source>
        <dbReference type="HAMAP-Rule" id="MF_01201"/>
    </source>
</evidence>
<dbReference type="GO" id="GO:0030170">
    <property type="term" value="F:pyridoxal phosphate binding"/>
    <property type="evidence" value="ECO:0007669"/>
    <property type="project" value="UniProtKB-UniRule"/>
</dbReference>
<dbReference type="InterPro" id="IPR001608">
    <property type="entry name" value="Ala_racemase_N"/>
</dbReference>
<protein>
    <recommendedName>
        <fullName evidence="5">Alanine racemase</fullName>
        <ecNumber evidence="5">5.1.1.1</ecNumber>
    </recommendedName>
</protein>
<feature type="binding site" evidence="5 7">
    <location>
        <position position="314"/>
    </location>
    <ligand>
        <name>substrate</name>
    </ligand>
</feature>
<dbReference type="HAMAP" id="MF_01201">
    <property type="entry name" value="Ala_racemase"/>
    <property type="match status" value="1"/>
</dbReference>
<dbReference type="EMBL" id="CP007646">
    <property type="protein sequence ID" value="AIR10083.1"/>
    <property type="molecule type" value="Genomic_DNA"/>
</dbReference>
<feature type="modified residue" description="N6-(pyridoxal phosphate)lysine" evidence="5 6">
    <location>
        <position position="40"/>
    </location>
</feature>
<dbReference type="EMBL" id="CP123971">
    <property type="protein sequence ID" value="WII28888.1"/>
    <property type="molecule type" value="Genomic_DNA"/>
</dbReference>
<dbReference type="RefSeq" id="WP_034983691.1">
    <property type="nucleotide sequence ID" value="NZ_CP007646.1"/>
</dbReference>
<dbReference type="Gene3D" id="2.40.37.10">
    <property type="entry name" value="Lyase, Ornithine Decarboxylase, Chain A, domain 1"/>
    <property type="match status" value="1"/>
</dbReference>
<dbReference type="InterPro" id="IPR009006">
    <property type="entry name" value="Ala_racemase/Decarboxylase_C"/>
</dbReference>
<dbReference type="Pfam" id="PF00842">
    <property type="entry name" value="Ala_racemase_C"/>
    <property type="match status" value="1"/>
</dbReference>
<dbReference type="SUPFAM" id="SSF51419">
    <property type="entry name" value="PLP-binding barrel"/>
    <property type="match status" value="1"/>
</dbReference>
<organism evidence="9 11">
    <name type="scientific">Ligilactobacillus salivarius</name>
    <dbReference type="NCBI Taxonomy" id="1624"/>
    <lineage>
        <taxon>Bacteria</taxon>
        <taxon>Bacillati</taxon>
        <taxon>Bacillota</taxon>
        <taxon>Bacilli</taxon>
        <taxon>Lactobacillales</taxon>
        <taxon>Lactobacillaceae</taxon>
        <taxon>Ligilactobacillus</taxon>
    </lineage>
</organism>
<sequence length="371" mass="40934">MVIGRHRNTRAIISLEAIKHNVATQISKLKDGQSLFAVVKANAYGHGMIPVAKAAKEAGANGFCVAIIDEGIALRESGIKDPILILGVNPASEAVCMAKHDLSVAVGTLEFLTEAQKLLQEEKQSLKIHLALDTGMGRIGFRNTEDLKEAVDFIEKYSDQLKCEGVFTHFSTADSKDPAYFEKQSQKFDELVGVLKKKPKYIHQANSATALWYPNFEGNLVRMGISMYGLNPSGDVIDETWNLEPALSLESELVAVKEVEAGSSIGYGAIYTSSQSEWIGTVPIGYADGWLRRMQGFKVLIDGQYCEIVGRVCMDQFMVRLPKKYDLGTKVTLIGENNGKVITAQDVANYADTIHYEIMCNITERVPRIYK</sequence>
<dbReference type="InterPro" id="IPR000821">
    <property type="entry name" value="Ala_racemase"/>
</dbReference>
<dbReference type="EC" id="5.1.1.1" evidence="5"/>
<dbReference type="PANTHER" id="PTHR30511">
    <property type="entry name" value="ALANINE RACEMASE"/>
    <property type="match status" value="1"/>
</dbReference>
<evidence type="ECO:0000256" key="6">
    <source>
        <dbReference type="PIRSR" id="PIRSR600821-50"/>
    </source>
</evidence>
<evidence type="ECO:0000259" key="8">
    <source>
        <dbReference type="SMART" id="SM01005"/>
    </source>
</evidence>
<reference evidence="9 11" key="1">
    <citation type="journal article" date="2014" name="BMC Genomics">
        <title>Unusual genome complexity in Lactobacillus salivarius JCM1046.</title>
        <authorList>
            <person name="Raftis E.J."/>
            <person name="Forde B.M."/>
            <person name="Claesson M.J."/>
            <person name="O'Toole P.W."/>
        </authorList>
    </citation>
    <scope>NUCLEOTIDE SEQUENCE [LARGE SCALE GENOMIC DNA]</scope>
    <source>
        <strain evidence="9 11">JCM1046</strain>
    </source>
</reference>
<feature type="binding site" evidence="5 7">
    <location>
        <position position="138"/>
    </location>
    <ligand>
        <name>substrate</name>
    </ligand>
</feature>
<dbReference type="KEGG" id="lsj:LSJ_0343"/>
<evidence type="ECO:0000313" key="11">
    <source>
        <dbReference type="Proteomes" id="UP000029488"/>
    </source>
</evidence>
<evidence type="ECO:0000313" key="9">
    <source>
        <dbReference type="EMBL" id="AIR10083.1"/>
    </source>
</evidence>
<dbReference type="FunFam" id="2.40.37.10:FF:000006">
    <property type="entry name" value="Alanine racemase"/>
    <property type="match status" value="1"/>
</dbReference>
<reference evidence="10" key="2">
    <citation type="submission" date="2023-04" db="EMBL/GenBank/DDBJ databases">
        <title>Four porcine-derived lactic acid bacteria strains analyses and their evaluation as potential probiotics based on genomics.</title>
        <authorList>
            <person name="Niu D."/>
        </authorList>
    </citation>
    <scope>NUCLEOTIDE SEQUENCE</scope>
    <source>
        <strain evidence="10">ZSA5</strain>
    </source>
</reference>
<keyword evidence="3 5" id="KW-0663">Pyridoxal phosphate</keyword>
<dbReference type="CDD" id="cd00430">
    <property type="entry name" value="PLPDE_III_AR"/>
    <property type="match status" value="1"/>
</dbReference>
<dbReference type="GO" id="GO:0005829">
    <property type="term" value="C:cytosol"/>
    <property type="evidence" value="ECO:0007669"/>
    <property type="project" value="TreeGrafter"/>
</dbReference>
<comment type="function">
    <text evidence="5">Catalyzes the interconversion of L-alanine and D-alanine. May also act on other amino acids.</text>
</comment>
<evidence type="ECO:0000256" key="4">
    <source>
        <dbReference type="ARBA" id="ARBA00023235"/>
    </source>
</evidence>
<name>A0A089QE56_9LACO</name>
<evidence type="ECO:0000313" key="10">
    <source>
        <dbReference type="EMBL" id="WII28888.1"/>
    </source>
</evidence>
<dbReference type="Proteomes" id="UP000029488">
    <property type="component" value="Chromosome"/>
</dbReference>
<evidence type="ECO:0000256" key="1">
    <source>
        <dbReference type="ARBA" id="ARBA00000316"/>
    </source>
</evidence>